<name>A0ACC1P8W4_9PEZI</name>
<reference evidence="1" key="1">
    <citation type="submission" date="2022-10" db="EMBL/GenBank/DDBJ databases">
        <title>Genome Sequence of Xylaria curta.</title>
        <authorList>
            <person name="Buettner E."/>
        </authorList>
    </citation>
    <scope>NUCLEOTIDE SEQUENCE</scope>
    <source>
        <strain evidence="1">Babe10</strain>
    </source>
</reference>
<gene>
    <name evidence="1" type="ORF">NUW58_g4390</name>
</gene>
<keyword evidence="2" id="KW-1185">Reference proteome</keyword>
<comment type="caution">
    <text evidence="1">The sequence shown here is derived from an EMBL/GenBank/DDBJ whole genome shotgun (WGS) entry which is preliminary data.</text>
</comment>
<evidence type="ECO:0000313" key="1">
    <source>
        <dbReference type="EMBL" id="KAJ2987641.1"/>
    </source>
</evidence>
<sequence length="668" mass="73499">MHLSVEEATLATRAKMRQSYRQLITELAPGPGDSLGSICARDASDALLGDTNVKPYRCQSCHLSFTRRDLLQRHINTYHVAKNPMERSQHGVHTITGKNQIACLNCAQAKTGCDKQLPRCTRCREKGLNCEPRYARRSTKAVARATAAATAATANLESMVAAMPPTPQDSSMMPVMMDSDPRLEFQAKVSMSPAEGPLTMDPQMPQYDDLYKKSSMAGAQMTLEGQYSLSNMPENYGDLMYSPTMIQNTGFPEVWHWNAYPLFEPNYSALQSTQANASIHSLEDVMDTTSVHVSPPQPLMDAISIGTNSAHVSPVQPLLDVISMTTNPTHVSPAQLDAISMSTNSEHVTPSLDYTHTRSTSITSTTDPEPRIVETAVPSPLNSVVLDFNEVITAEAAWPLARCNPVSYSGSCPLTAFKHLGFLGRKLRDEDSWSGLAEAIEATEDNRAGAAIIVPTQPQIRDRIIAIAQRYLHKALEIHWNNCRDEDQVAILVLPSCGILDYFLQCYVRSLSSFYSLAPGGRIDANEMVKNNESAALLVLLMIAQGASVVPRDEARILATGLTETCRISLFDMIEKNVVMCADATLNRCALLFTLLGAWSGDKWLMDIAMGQRGMYLSMLRHAGVFEPHSPVPPSFNDPSKIKQQWDAWMERESQNRYAPAGLTAAPR</sequence>
<accession>A0ACC1P8W4</accession>
<proteinExistence type="predicted"/>
<protein>
    <submittedName>
        <fullName evidence="1">Uncharacterized protein</fullName>
    </submittedName>
</protein>
<dbReference type="EMBL" id="JAPDGR010000759">
    <property type="protein sequence ID" value="KAJ2987641.1"/>
    <property type="molecule type" value="Genomic_DNA"/>
</dbReference>
<organism evidence="1 2">
    <name type="scientific">Xylaria curta</name>
    <dbReference type="NCBI Taxonomy" id="42375"/>
    <lineage>
        <taxon>Eukaryota</taxon>
        <taxon>Fungi</taxon>
        <taxon>Dikarya</taxon>
        <taxon>Ascomycota</taxon>
        <taxon>Pezizomycotina</taxon>
        <taxon>Sordariomycetes</taxon>
        <taxon>Xylariomycetidae</taxon>
        <taxon>Xylariales</taxon>
        <taxon>Xylariaceae</taxon>
        <taxon>Xylaria</taxon>
    </lineage>
</organism>
<evidence type="ECO:0000313" key="2">
    <source>
        <dbReference type="Proteomes" id="UP001143856"/>
    </source>
</evidence>
<dbReference type="Proteomes" id="UP001143856">
    <property type="component" value="Unassembled WGS sequence"/>
</dbReference>